<keyword evidence="3" id="KW-0998">Cell outer membrane</keyword>
<dbReference type="PANTHER" id="PTHR40980">
    <property type="entry name" value="PLUG DOMAIN-CONTAINING PROTEIN"/>
    <property type="match status" value="1"/>
</dbReference>
<dbReference type="PANTHER" id="PTHR40980:SF4">
    <property type="entry name" value="TONB-DEPENDENT RECEPTOR-LIKE BETA-BARREL DOMAIN-CONTAINING PROTEIN"/>
    <property type="match status" value="1"/>
</dbReference>
<proteinExistence type="predicted"/>
<comment type="subcellular location">
    <subcellularLocation>
        <location evidence="1">Cell outer membrane</location>
    </subcellularLocation>
</comment>
<evidence type="ECO:0000256" key="1">
    <source>
        <dbReference type="ARBA" id="ARBA00004442"/>
    </source>
</evidence>
<evidence type="ECO:0000256" key="2">
    <source>
        <dbReference type="ARBA" id="ARBA00023136"/>
    </source>
</evidence>
<feature type="signal peptide" evidence="4">
    <location>
        <begin position="1"/>
        <end position="23"/>
    </location>
</feature>
<keyword evidence="4" id="KW-0732">Signal</keyword>
<keyword evidence="6" id="KW-0675">Receptor</keyword>
<evidence type="ECO:0000256" key="4">
    <source>
        <dbReference type="SAM" id="SignalP"/>
    </source>
</evidence>
<dbReference type="InterPro" id="IPR036942">
    <property type="entry name" value="Beta-barrel_TonB_sf"/>
</dbReference>
<dbReference type="EMBL" id="BAABJX010000020">
    <property type="protein sequence ID" value="GAA4827742.1"/>
    <property type="molecule type" value="Genomic_DNA"/>
</dbReference>
<accession>A0ABP9D592</accession>
<feature type="chain" id="PRO_5047439002" evidence="4">
    <location>
        <begin position="24"/>
        <end position="846"/>
    </location>
</feature>
<keyword evidence="2" id="KW-0472">Membrane</keyword>
<dbReference type="Pfam" id="PF00593">
    <property type="entry name" value="TonB_dep_Rec_b-barrel"/>
    <property type="match status" value="1"/>
</dbReference>
<sequence>MFIRLHAFFLLLGAMALGSVLHAQTKDVSDSLQLNYHIRQNDIDSYAVTNIVDKKAISLLGGNLTGLLKRNAGISFSNGALISVRGLNPRYTNVMLNGLFAPVTEQNIKAFSLGLVPGAAVQAFEVYKSGDYHNPGEWGGAVVDILSDAALSENFTQLAFGVGYQHNFTFQDFIKDEEHGSELVDFFGYGINRRDFQNDIVGREELQAMSRNEAAAEGAKLQNTWALETTTAIPNLNFGFGMGRVILKEGEMQLSTINSLSFSRVQGGIHFNRARYDGYVFDQRGNVISSTLRNYSTDAVFSIKADLALNSTWNWKIDEANTLTFGAIYSHSGENKTISRYFVNLQNNGEAYFAQYGPLEKELLLFRLSGQHEWTDFTEVSWSLGFNNSTREDADLRRVAAQSSFSIEDTPFLLIIPETSKSDIGARFGSDMLDQSYAGRVDITQQTQQDWLQFRFGGMMDYYQRDFKARVITNVKDNLTSTDLLQVLASDLPNIYQSANFGPEGYYIVDGTTPFDEYDASNLLVAVYTGGEVLFSDNWRSSLGFRYEYFNQKLNSGDVVVDNHTDSFLPYVNVNYVPSNHRMAVKFSYSRSVNRPAFRELAPFIFFDFDYRSDVQGTVDLKDAKLHNFDLAFLYEFGNNEYVSLNPFYKQIKDPIEMIYVVRSDVPLFTFQNAEQAEVSGIELEFSKFLSNNQNSLLSHLLLSANLAYIASNIDLGDDTNEVLSNRPLQGQTPWIASAGLTFFTEDKKGVFTVGYNFLGSALFTVADGVETFPRYTEPQHFLSATMAYKIGKHWGMNLGVGNILNTVFNQVADVNLNAEIDDEVDNVVQEGLRYQNFSMNVSYKF</sequence>
<organism evidence="6 7">
    <name type="scientific">Algivirga pacifica</name>
    <dbReference type="NCBI Taxonomy" id="1162670"/>
    <lineage>
        <taxon>Bacteria</taxon>
        <taxon>Pseudomonadati</taxon>
        <taxon>Bacteroidota</taxon>
        <taxon>Cytophagia</taxon>
        <taxon>Cytophagales</taxon>
        <taxon>Flammeovirgaceae</taxon>
        <taxon>Algivirga</taxon>
    </lineage>
</organism>
<evidence type="ECO:0000256" key="3">
    <source>
        <dbReference type="ARBA" id="ARBA00023237"/>
    </source>
</evidence>
<protein>
    <submittedName>
        <fullName evidence="6">TonB-dependent receptor</fullName>
    </submittedName>
</protein>
<comment type="caution">
    <text evidence="6">The sequence shown here is derived from an EMBL/GenBank/DDBJ whole genome shotgun (WGS) entry which is preliminary data.</text>
</comment>
<reference evidence="7" key="1">
    <citation type="journal article" date="2019" name="Int. J. Syst. Evol. Microbiol.">
        <title>The Global Catalogue of Microorganisms (GCM) 10K type strain sequencing project: providing services to taxonomists for standard genome sequencing and annotation.</title>
        <authorList>
            <consortium name="The Broad Institute Genomics Platform"/>
            <consortium name="The Broad Institute Genome Sequencing Center for Infectious Disease"/>
            <person name="Wu L."/>
            <person name="Ma J."/>
        </authorList>
    </citation>
    <scope>NUCLEOTIDE SEQUENCE [LARGE SCALE GENOMIC DNA]</scope>
    <source>
        <strain evidence="7">JCM 18326</strain>
    </source>
</reference>
<dbReference type="RefSeq" id="WP_345369862.1">
    <property type="nucleotide sequence ID" value="NZ_BAABJX010000020.1"/>
</dbReference>
<dbReference type="InterPro" id="IPR000531">
    <property type="entry name" value="Beta-barrel_TonB"/>
</dbReference>
<evidence type="ECO:0000313" key="6">
    <source>
        <dbReference type="EMBL" id="GAA4827742.1"/>
    </source>
</evidence>
<dbReference type="SUPFAM" id="SSF56935">
    <property type="entry name" value="Porins"/>
    <property type="match status" value="1"/>
</dbReference>
<dbReference type="Proteomes" id="UP001500298">
    <property type="component" value="Unassembled WGS sequence"/>
</dbReference>
<name>A0ABP9D592_9BACT</name>
<evidence type="ECO:0000259" key="5">
    <source>
        <dbReference type="Pfam" id="PF00593"/>
    </source>
</evidence>
<dbReference type="Gene3D" id="2.40.170.20">
    <property type="entry name" value="TonB-dependent receptor, beta-barrel domain"/>
    <property type="match status" value="1"/>
</dbReference>
<evidence type="ECO:0000313" key="7">
    <source>
        <dbReference type="Proteomes" id="UP001500298"/>
    </source>
</evidence>
<keyword evidence="7" id="KW-1185">Reference proteome</keyword>
<feature type="domain" description="TonB-dependent receptor-like beta-barrel" evidence="5">
    <location>
        <begin position="396"/>
        <end position="804"/>
    </location>
</feature>
<gene>
    <name evidence="6" type="ORF">GCM10023331_10770</name>
</gene>